<proteinExistence type="predicted"/>
<organism evidence="5 6">
    <name type="scientific">Phytophthora infestans (strain T30-4)</name>
    <name type="common">Potato late blight agent</name>
    <dbReference type="NCBI Taxonomy" id="403677"/>
    <lineage>
        <taxon>Eukaryota</taxon>
        <taxon>Sar</taxon>
        <taxon>Stramenopiles</taxon>
        <taxon>Oomycota</taxon>
        <taxon>Peronosporomycetes</taxon>
        <taxon>Peronosporales</taxon>
        <taxon>Peronosporaceae</taxon>
        <taxon>Phytophthora</taxon>
    </lineage>
</organism>
<dbReference type="GeneID" id="9468681"/>
<dbReference type="Gene3D" id="3.40.50.300">
    <property type="entry name" value="P-loop containing nucleotide triphosphate hydrolases"/>
    <property type="match status" value="1"/>
</dbReference>
<dbReference type="InParanoid" id="D0NV90"/>
<dbReference type="OrthoDB" id="129307at2759"/>
<protein>
    <submittedName>
        <fullName evidence="5">Crinkler (CRN) family protein</fullName>
    </submittedName>
</protein>
<accession>D0NV90</accession>
<dbReference type="Pfam" id="PF14516">
    <property type="entry name" value="AAA_35"/>
    <property type="match status" value="1"/>
</dbReference>
<dbReference type="InterPro" id="IPR045379">
    <property type="entry name" value="Crinkler_N"/>
</dbReference>
<reference evidence="6" key="1">
    <citation type="journal article" date="2009" name="Nature">
        <title>Genome sequence and analysis of the Irish potato famine pathogen Phytophthora infestans.</title>
        <authorList>
            <consortium name="The Broad Institute Genome Sequencing Platform"/>
            <person name="Haas B.J."/>
            <person name="Kamoun S."/>
            <person name="Zody M.C."/>
            <person name="Jiang R.H."/>
            <person name="Handsaker R.E."/>
            <person name="Cano L.M."/>
            <person name="Grabherr M."/>
            <person name="Kodira C.D."/>
            <person name="Raffaele S."/>
            <person name="Torto-Alalibo T."/>
            <person name="Bozkurt T.O."/>
            <person name="Ah-Fong A.M."/>
            <person name="Alvarado L."/>
            <person name="Anderson V.L."/>
            <person name="Armstrong M.R."/>
            <person name="Avrova A."/>
            <person name="Baxter L."/>
            <person name="Beynon J."/>
            <person name="Boevink P.C."/>
            <person name="Bollmann S.R."/>
            <person name="Bos J.I."/>
            <person name="Bulone V."/>
            <person name="Cai G."/>
            <person name="Cakir C."/>
            <person name="Carrington J.C."/>
            <person name="Chawner M."/>
            <person name="Conti L."/>
            <person name="Costanzo S."/>
            <person name="Ewan R."/>
            <person name="Fahlgren N."/>
            <person name="Fischbach M.A."/>
            <person name="Fugelstad J."/>
            <person name="Gilroy E.M."/>
            <person name="Gnerre S."/>
            <person name="Green P.J."/>
            <person name="Grenville-Briggs L.J."/>
            <person name="Griffith J."/>
            <person name="Grunwald N.J."/>
            <person name="Horn K."/>
            <person name="Horner N.R."/>
            <person name="Hu C.H."/>
            <person name="Huitema E."/>
            <person name="Jeong D.H."/>
            <person name="Jones A.M."/>
            <person name="Jones J.D."/>
            <person name="Jones R.W."/>
            <person name="Karlsson E.K."/>
            <person name="Kunjeti S.G."/>
            <person name="Lamour K."/>
            <person name="Liu Z."/>
            <person name="Ma L."/>
            <person name="Maclean D."/>
            <person name="Chibucos M.C."/>
            <person name="McDonald H."/>
            <person name="McWalters J."/>
            <person name="Meijer H.J."/>
            <person name="Morgan W."/>
            <person name="Morris P.F."/>
            <person name="Munro C.A."/>
            <person name="O'Neill K."/>
            <person name="Ospina-Giraldo M."/>
            <person name="Pinzon A."/>
            <person name="Pritchard L."/>
            <person name="Ramsahoye B."/>
            <person name="Ren Q."/>
            <person name="Restrepo S."/>
            <person name="Roy S."/>
            <person name="Sadanandom A."/>
            <person name="Savidor A."/>
            <person name="Schornack S."/>
            <person name="Schwartz D.C."/>
            <person name="Schumann U.D."/>
            <person name="Schwessinger B."/>
            <person name="Seyer L."/>
            <person name="Sharpe T."/>
            <person name="Silvar C."/>
            <person name="Song J."/>
            <person name="Studholme D.J."/>
            <person name="Sykes S."/>
            <person name="Thines M."/>
            <person name="van de Vondervoort P.J."/>
            <person name="Phuntumart V."/>
            <person name="Wawra S."/>
            <person name="Weide R."/>
            <person name="Win J."/>
            <person name="Young C."/>
            <person name="Zhou S."/>
            <person name="Fry W."/>
            <person name="Meyers B.C."/>
            <person name="van West P."/>
            <person name="Ristaino J."/>
            <person name="Govers F."/>
            <person name="Birch P.R."/>
            <person name="Whisson S.C."/>
            <person name="Judelson H.S."/>
            <person name="Nusbaum C."/>
        </authorList>
    </citation>
    <scope>NUCLEOTIDE SEQUENCE [LARGE SCALE GENOMIC DNA]</scope>
    <source>
        <strain evidence="6">T30-4</strain>
    </source>
</reference>
<evidence type="ECO:0000256" key="3">
    <source>
        <dbReference type="ARBA" id="ARBA00022525"/>
    </source>
</evidence>
<dbReference type="RefSeq" id="XP_002897081.1">
    <property type="nucleotide sequence ID" value="XM_002897035.1"/>
</dbReference>
<dbReference type="KEGG" id="pif:PITG_23103"/>
<dbReference type="OMA" id="EWREWEP"/>
<dbReference type="eggNOG" id="ENOG502SVAX">
    <property type="taxonomic scope" value="Eukaryota"/>
</dbReference>
<dbReference type="Pfam" id="PF20147">
    <property type="entry name" value="Crinkler"/>
    <property type="match status" value="1"/>
</dbReference>
<dbReference type="AlphaFoldDB" id="D0NV90"/>
<dbReference type="VEuPathDB" id="FungiDB:PITG_23103"/>
<evidence type="ECO:0000313" key="5">
    <source>
        <dbReference type="EMBL" id="EEY66562.1"/>
    </source>
</evidence>
<dbReference type="EMBL" id="DS028167">
    <property type="protein sequence ID" value="EEY66562.1"/>
    <property type="molecule type" value="Genomic_DNA"/>
</dbReference>
<sequence>MLVFFCVIVGEADSTFMVKLDEGVSVGKLKKAILDAHPKSLKDVGEREVQLFVAKTSDGKWLEAESEVSEDGRIPNSILYVTSGKAVEATKTLKNWLFTENRMGQPSSNQIHILVKVKKNRPCALSQRFAEMNDSKQDEPLSKKQKIQKYITSTRPLREDDYSVPLDTIEAFKRIRHGFSGNDRPIYMLYGPHQFGKSTIARGTERLFGGHSNIILVYFEVSKEMARNAVSFWSYIGKMADAESECHDSTSLLMLVTTYAGREKSKLCLIVDEMDRLFQNPDLLTSFLGLLRMWKFQSPSVFVGFLGVGNYELLNHHMVLHGDDDSSPFNVSETIKAENFSILQMSDFFVEMKLRYPFTASLQVGIMDLSGGVPGVLGSLVRFTTDEGKYNLELEAWEEWFPGLLFTMYLKEYNRSYYRILQDLNKLEDIEWWIVEQVLKGKGSGKARNADHLLHMGVVVRIRGTNEVAILSPMMKRLCLEALLKRDIREAYDDSQILN</sequence>
<dbReference type="SUPFAM" id="SSF52540">
    <property type="entry name" value="P-loop containing nucleoside triphosphate hydrolases"/>
    <property type="match status" value="1"/>
</dbReference>
<dbReference type="Proteomes" id="UP000006643">
    <property type="component" value="Unassembled WGS sequence"/>
</dbReference>
<name>D0NV90_PHYIT</name>
<dbReference type="InterPro" id="IPR027417">
    <property type="entry name" value="P-loop_NTPase"/>
</dbReference>
<evidence type="ECO:0000259" key="4">
    <source>
        <dbReference type="Pfam" id="PF20147"/>
    </source>
</evidence>
<evidence type="ECO:0000313" key="6">
    <source>
        <dbReference type="Proteomes" id="UP000006643"/>
    </source>
</evidence>
<evidence type="ECO:0000256" key="2">
    <source>
        <dbReference type="ARBA" id="ARBA00004613"/>
    </source>
</evidence>
<dbReference type="HOGENOM" id="CLU_023768_0_0_1"/>
<feature type="domain" description="Crinkler effector protein N-terminal" evidence="4">
    <location>
        <begin position="4"/>
        <end position="116"/>
    </location>
</feature>
<keyword evidence="3" id="KW-0964">Secreted</keyword>
<keyword evidence="6" id="KW-1185">Reference proteome</keyword>
<dbReference type="GO" id="GO:0043657">
    <property type="term" value="C:host cell"/>
    <property type="evidence" value="ECO:0007669"/>
    <property type="project" value="UniProtKB-SubCell"/>
</dbReference>
<gene>
    <name evidence="5" type="ORF">PITG_23103</name>
</gene>
<evidence type="ECO:0000256" key="1">
    <source>
        <dbReference type="ARBA" id="ARBA00004340"/>
    </source>
</evidence>
<comment type="subcellular location">
    <subcellularLocation>
        <location evidence="1">Host cell</location>
    </subcellularLocation>
    <subcellularLocation>
        <location evidence="2">Secreted</location>
    </subcellularLocation>
</comment>
<dbReference type="GO" id="GO:0005576">
    <property type="term" value="C:extracellular region"/>
    <property type="evidence" value="ECO:0007669"/>
    <property type="project" value="UniProtKB-SubCell"/>
</dbReference>